<dbReference type="STRING" id="1121335.Cst_c11660"/>
<feature type="transmembrane region" description="Helical" evidence="1">
    <location>
        <begin position="6"/>
        <end position="26"/>
    </location>
</feature>
<dbReference type="PATRIC" id="fig|1121335.3.peg.1141"/>
<evidence type="ECO:0000313" key="3">
    <source>
        <dbReference type="EMBL" id="AGC68162.1"/>
    </source>
</evidence>
<dbReference type="AlphaFoldDB" id="L7VN48"/>
<evidence type="ECO:0000313" key="4">
    <source>
        <dbReference type="Proteomes" id="UP000011220"/>
    </source>
</evidence>
<keyword evidence="1" id="KW-0812">Transmembrane</keyword>
<dbReference type="KEGG" id="css:Cst_c11660"/>
<dbReference type="KEGG" id="csd:Clst_1121"/>
<keyword evidence="1" id="KW-0472">Membrane</keyword>
<feature type="domain" description="Nucleoside transporter/FeoB GTPase Gate" evidence="2">
    <location>
        <begin position="47"/>
        <end position="147"/>
    </location>
</feature>
<dbReference type="GO" id="GO:0005886">
    <property type="term" value="C:plasma membrane"/>
    <property type="evidence" value="ECO:0007669"/>
    <property type="project" value="TreeGrafter"/>
</dbReference>
<reference evidence="3 4" key="1">
    <citation type="journal article" date="2013" name="Genome Announc.">
        <title>Complete genome sequence of Clostridium stercorarium subsp. stercorarium strain DSM 8532, a thermophilic degrader of plant cell wall fibers.</title>
        <authorList>
            <person name="Poehlein A."/>
            <person name="Zverlov V.V."/>
            <person name="Daniel R."/>
            <person name="Schwarz W.H."/>
            <person name="Liebl W."/>
        </authorList>
    </citation>
    <scope>NUCLEOTIDE SEQUENCE [LARGE SCALE GENOMIC DNA]</scope>
    <source>
        <strain evidence="4">ATCC 35414 / DSM 8532 / NCIMB 11754</strain>
    </source>
</reference>
<evidence type="ECO:0000259" key="2">
    <source>
        <dbReference type="Pfam" id="PF07670"/>
    </source>
</evidence>
<feature type="transmembrane region" description="Helical" evidence="1">
    <location>
        <begin position="154"/>
        <end position="175"/>
    </location>
</feature>
<keyword evidence="4" id="KW-1185">Reference proteome</keyword>
<gene>
    <name evidence="3" type="primary">spmB</name>
    <name evidence="3" type="ordered locus">Cst_c11660</name>
</gene>
<dbReference type="PANTHER" id="PTHR35793">
    <property type="entry name" value="INNER MEMBRANE PROTEIN YJIG"/>
    <property type="match status" value="1"/>
</dbReference>
<proteinExistence type="predicted"/>
<dbReference type="PANTHER" id="PTHR35793:SF2">
    <property type="entry name" value="INNER MEMBRANE PROTEIN YJIG"/>
    <property type="match status" value="1"/>
</dbReference>
<keyword evidence="1" id="KW-1133">Transmembrane helix</keyword>
<evidence type="ECO:0000256" key="1">
    <source>
        <dbReference type="SAM" id="Phobius"/>
    </source>
</evidence>
<feature type="transmembrane region" description="Helical" evidence="1">
    <location>
        <begin position="119"/>
        <end position="142"/>
    </location>
</feature>
<sequence>MTVFMSWISKSAIPALIIIILLSGIIKKVPVFDTFLEGAREGLETTVRILPVLVGIMLGIEILSSSGALDMIVHLLKPLAAFLKIPEEILPMAIIRPISGSASLGLLKKQLEEYGPDSLISRTLSVIMGSTETIFYTITVYYGAIGVKKTRYTLWVSLIAAFAGLISAVVVCRILQ</sequence>
<dbReference type="InterPro" id="IPR011642">
    <property type="entry name" value="Gate_dom"/>
</dbReference>
<organism evidence="3 4">
    <name type="scientific">Thermoclostridium stercorarium (strain ATCC 35414 / DSM 8532 / NCIMB 11754)</name>
    <name type="common">Clostridium stercorarium</name>
    <dbReference type="NCBI Taxonomy" id="1121335"/>
    <lineage>
        <taxon>Bacteria</taxon>
        <taxon>Bacillati</taxon>
        <taxon>Bacillota</taxon>
        <taxon>Clostridia</taxon>
        <taxon>Eubacteriales</taxon>
        <taxon>Oscillospiraceae</taxon>
        <taxon>Thermoclostridium</taxon>
    </lineage>
</organism>
<dbReference type="eggNOG" id="COG0700">
    <property type="taxonomic scope" value="Bacteria"/>
</dbReference>
<dbReference type="Proteomes" id="UP000011220">
    <property type="component" value="Chromosome"/>
</dbReference>
<dbReference type="EMBL" id="CP004044">
    <property type="protein sequence ID" value="AGC68162.1"/>
    <property type="molecule type" value="Genomic_DNA"/>
</dbReference>
<dbReference type="InterPro" id="IPR052549">
    <property type="entry name" value="SpmB"/>
</dbReference>
<protein>
    <submittedName>
        <fullName evidence="3">Spore maturation protein B</fullName>
    </submittedName>
</protein>
<feature type="transmembrane region" description="Helical" evidence="1">
    <location>
        <begin position="47"/>
        <end position="69"/>
    </location>
</feature>
<dbReference type="RefSeq" id="WP_015358851.1">
    <property type="nucleotide sequence ID" value="NC_020134.1"/>
</dbReference>
<name>L7VN48_THES1</name>
<dbReference type="Pfam" id="PF07670">
    <property type="entry name" value="Gate"/>
    <property type="match status" value="1"/>
</dbReference>
<accession>L7VN48</accession>